<dbReference type="GO" id="GO:0005634">
    <property type="term" value="C:nucleus"/>
    <property type="evidence" value="ECO:0007669"/>
    <property type="project" value="UniProtKB-SubCell"/>
</dbReference>
<dbReference type="SUPFAM" id="SSF53098">
    <property type="entry name" value="Ribonuclease H-like"/>
    <property type="match status" value="1"/>
</dbReference>
<dbReference type="GO" id="GO:0000027">
    <property type="term" value="P:ribosomal large subunit assembly"/>
    <property type="evidence" value="ECO:0007669"/>
    <property type="project" value="TreeGrafter"/>
</dbReference>
<keyword evidence="13" id="KW-1185">Reference proteome</keyword>
<dbReference type="Pfam" id="PF00929">
    <property type="entry name" value="RNase_T"/>
    <property type="match status" value="1"/>
</dbReference>
<dbReference type="GO" id="GO:0008408">
    <property type="term" value="F:3'-5' exonuclease activity"/>
    <property type="evidence" value="ECO:0007669"/>
    <property type="project" value="InterPro"/>
</dbReference>
<evidence type="ECO:0000256" key="5">
    <source>
        <dbReference type="ARBA" id="ARBA00022722"/>
    </source>
</evidence>
<comment type="subcellular location">
    <subcellularLocation>
        <location evidence="1">Nucleus</location>
    </subcellularLocation>
</comment>
<feature type="region of interest" description="Disordered" evidence="10">
    <location>
        <begin position="315"/>
        <end position="379"/>
    </location>
</feature>
<feature type="compositionally biased region" description="Polar residues" evidence="10">
    <location>
        <begin position="76"/>
        <end position="88"/>
    </location>
</feature>
<dbReference type="SMART" id="SM00479">
    <property type="entry name" value="EXOIII"/>
    <property type="match status" value="1"/>
</dbReference>
<evidence type="ECO:0000256" key="2">
    <source>
        <dbReference type="ARBA" id="ARBA00010489"/>
    </source>
</evidence>
<feature type="compositionally biased region" description="Basic and acidic residues" evidence="10">
    <location>
        <begin position="15"/>
        <end position="27"/>
    </location>
</feature>
<evidence type="ECO:0000259" key="11">
    <source>
        <dbReference type="SMART" id="SM00479"/>
    </source>
</evidence>
<dbReference type="InterPro" id="IPR012337">
    <property type="entry name" value="RNaseH-like_sf"/>
</dbReference>
<feature type="compositionally biased region" description="Acidic residues" evidence="10">
    <location>
        <begin position="325"/>
        <end position="351"/>
    </location>
</feature>
<keyword evidence="7" id="KW-0269">Exonuclease</keyword>
<keyword evidence="8" id="KW-0539">Nucleus</keyword>
<dbReference type="STRING" id="113226.A0A139I4P8"/>
<feature type="compositionally biased region" description="Polar residues" evidence="10">
    <location>
        <begin position="1"/>
        <end position="13"/>
    </location>
</feature>
<protein>
    <recommendedName>
        <fullName evidence="3">RNA exonuclease 4</fullName>
    </recommendedName>
</protein>
<dbReference type="EMBL" id="LFZO01000335">
    <property type="protein sequence ID" value="KXT09512.1"/>
    <property type="molecule type" value="Genomic_DNA"/>
</dbReference>
<evidence type="ECO:0000313" key="13">
    <source>
        <dbReference type="Proteomes" id="UP000073492"/>
    </source>
</evidence>
<evidence type="ECO:0000256" key="3">
    <source>
        <dbReference type="ARBA" id="ARBA00016937"/>
    </source>
</evidence>
<gene>
    <name evidence="12" type="ORF">AC579_7184</name>
</gene>
<evidence type="ECO:0000256" key="7">
    <source>
        <dbReference type="ARBA" id="ARBA00022839"/>
    </source>
</evidence>
<dbReference type="InterPro" id="IPR047021">
    <property type="entry name" value="REXO1/3/4-like"/>
</dbReference>
<comment type="function">
    <text evidence="9">Exoribonuclease involved in ribosome biosynthesis. Involved in the processing of ITS1, the internal transcribed spacer localized between the 18S and 5.8S rRNAs.</text>
</comment>
<dbReference type="Proteomes" id="UP000073492">
    <property type="component" value="Unassembled WGS sequence"/>
</dbReference>
<dbReference type="PANTHER" id="PTHR12801:SF45">
    <property type="entry name" value="RNA EXONUCLEASE 4"/>
    <property type="match status" value="1"/>
</dbReference>
<dbReference type="AlphaFoldDB" id="A0A139I4P8"/>
<evidence type="ECO:0000256" key="10">
    <source>
        <dbReference type="SAM" id="MobiDB-lite"/>
    </source>
</evidence>
<evidence type="ECO:0000256" key="4">
    <source>
        <dbReference type="ARBA" id="ARBA00022552"/>
    </source>
</evidence>
<feature type="region of interest" description="Disordered" evidence="10">
    <location>
        <begin position="239"/>
        <end position="258"/>
    </location>
</feature>
<feature type="region of interest" description="Disordered" evidence="10">
    <location>
        <begin position="1"/>
        <end position="88"/>
    </location>
</feature>
<dbReference type="InterPro" id="IPR036397">
    <property type="entry name" value="RNaseH_sf"/>
</dbReference>
<evidence type="ECO:0000313" key="12">
    <source>
        <dbReference type="EMBL" id="KXT09512.1"/>
    </source>
</evidence>
<feature type="compositionally biased region" description="Basic and acidic residues" evidence="10">
    <location>
        <begin position="315"/>
        <end position="324"/>
    </location>
</feature>
<dbReference type="Gene3D" id="3.30.420.10">
    <property type="entry name" value="Ribonuclease H-like superfamily/Ribonuclease H"/>
    <property type="match status" value="1"/>
</dbReference>
<sequence>MSPSDAGQLSSNWKKLQEKLKAEKKAEGAGSGTKRKREEAKKSKTSANAFKKPRLSGANAIAGDKKRKMGGYLSTDAANQDTSSASKTQSLIKDHDIAPADVSAAYGAVAAPVKRLSEDEINRGLHPTRKIGKYVSLDCEMVGTGPPPHLDNILARASLVNLHGEQIYDSYAQPPPGVKVEDYRTYVSGIKPHHLKPGYARTFKEVQKDVADILQGRILVGHALRNDLNALMLSHPKRDMRDTSRHPKFRVDSKGKPPALRKLARSELGIDVQTGEHSSVEDARTAMLLFHKEKKSFEEENRKHFGTRRVFAGKEKTRAVREETPEVDEDEEAGEDEDDDLDVLEGEEDLDAVEHETTSAQPAQAKAKKRKKKKRTKRK</sequence>
<evidence type="ECO:0000256" key="8">
    <source>
        <dbReference type="ARBA" id="ARBA00023242"/>
    </source>
</evidence>
<evidence type="ECO:0000256" key="9">
    <source>
        <dbReference type="ARBA" id="ARBA00025599"/>
    </source>
</evidence>
<reference evidence="12 13" key="1">
    <citation type="submission" date="2015-07" db="EMBL/GenBank/DDBJ databases">
        <title>Comparative genomics of the Sigatoka disease complex on banana suggests a link between parallel evolutionary changes in Pseudocercospora fijiensis and Pseudocercospora eumusae and increased virulence on the banana host.</title>
        <authorList>
            <person name="Chang T.-C."/>
            <person name="Salvucci A."/>
            <person name="Crous P.W."/>
            <person name="Stergiopoulos I."/>
        </authorList>
    </citation>
    <scope>NUCLEOTIDE SEQUENCE [LARGE SCALE GENOMIC DNA]</scope>
    <source>
        <strain evidence="12 13">CBS 116634</strain>
    </source>
</reference>
<feature type="domain" description="Exonuclease" evidence="11">
    <location>
        <begin position="133"/>
        <end position="299"/>
    </location>
</feature>
<dbReference type="InterPro" id="IPR013520">
    <property type="entry name" value="Ribonucl_H"/>
</dbReference>
<name>A0A139I4P8_9PEZI</name>
<feature type="compositionally biased region" description="Basic and acidic residues" evidence="10">
    <location>
        <begin position="239"/>
        <end position="255"/>
    </location>
</feature>
<dbReference type="FunFam" id="3.30.420.10:FF:000007">
    <property type="entry name" value="Interferon-stimulated exonuclease gene 20"/>
    <property type="match status" value="1"/>
</dbReference>
<dbReference type="CDD" id="cd06144">
    <property type="entry name" value="REX4_like"/>
    <property type="match status" value="1"/>
</dbReference>
<comment type="caution">
    <text evidence="12">The sequence shown here is derived from an EMBL/GenBank/DDBJ whole genome shotgun (WGS) entry which is preliminary data.</text>
</comment>
<evidence type="ECO:0000256" key="1">
    <source>
        <dbReference type="ARBA" id="ARBA00004123"/>
    </source>
</evidence>
<dbReference type="GO" id="GO:0003676">
    <property type="term" value="F:nucleic acid binding"/>
    <property type="evidence" value="ECO:0007669"/>
    <property type="project" value="InterPro"/>
</dbReference>
<dbReference type="GO" id="GO:0006364">
    <property type="term" value="P:rRNA processing"/>
    <property type="evidence" value="ECO:0007669"/>
    <property type="project" value="UniProtKB-KW"/>
</dbReference>
<keyword evidence="5" id="KW-0540">Nuclease</keyword>
<dbReference type="InterPro" id="IPR037431">
    <property type="entry name" value="REX4_DEDDh_dom"/>
</dbReference>
<accession>A0A139I4P8</accession>
<feature type="compositionally biased region" description="Basic residues" evidence="10">
    <location>
        <begin position="366"/>
        <end position="379"/>
    </location>
</feature>
<keyword evidence="6" id="KW-0378">Hydrolase</keyword>
<keyword evidence="4" id="KW-0698">rRNA processing</keyword>
<proteinExistence type="inferred from homology"/>
<dbReference type="OrthoDB" id="8191639at2759"/>
<comment type="similarity">
    <text evidence="2">Belongs to the REXO4 family.</text>
</comment>
<dbReference type="PANTHER" id="PTHR12801">
    <property type="entry name" value="RNA EXONUCLEASE REXO1 / RECO3 FAMILY MEMBER-RELATED"/>
    <property type="match status" value="1"/>
</dbReference>
<evidence type="ECO:0000256" key="6">
    <source>
        <dbReference type="ARBA" id="ARBA00022801"/>
    </source>
</evidence>
<organism evidence="12 13">
    <name type="scientific">Pseudocercospora musae</name>
    <dbReference type="NCBI Taxonomy" id="113226"/>
    <lineage>
        <taxon>Eukaryota</taxon>
        <taxon>Fungi</taxon>
        <taxon>Dikarya</taxon>
        <taxon>Ascomycota</taxon>
        <taxon>Pezizomycotina</taxon>
        <taxon>Dothideomycetes</taxon>
        <taxon>Dothideomycetidae</taxon>
        <taxon>Mycosphaerellales</taxon>
        <taxon>Mycosphaerellaceae</taxon>
        <taxon>Pseudocercospora</taxon>
    </lineage>
</organism>